<reference evidence="2 3" key="1">
    <citation type="journal article" date="2023" name="Mol. Biol. Evol.">
        <title>Genomics of Secondarily Temperate Adaptation in the Only Non-Antarctic Icefish.</title>
        <authorList>
            <person name="Rivera-Colon A.G."/>
            <person name="Rayamajhi N."/>
            <person name="Minhas B.F."/>
            <person name="Madrigal G."/>
            <person name="Bilyk K.T."/>
            <person name="Yoon V."/>
            <person name="Hune M."/>
            <person name="Gregory S."/>
            <person name="Cheng C.H.C."/>
            <person name="Catchen J.M."/>
        </authorList>
    </citation>
    <scope>NUCLEOTIDE SEQUENCE [LARGE SCALE GENOMIC DNA]</scope>
    <source>
        <strain evidence="2">JC2023a</strain>
    </source>
</reference>
<feature type="region of interest" description="Disordered" evidence="1">
    <location>
        <begin position="1"/>
        <end position="48"/>
    </location>
</feature>
<comment type="caution">
    <text evidence="2">The sequence shown here is derived from an EMBL/GenBank/DDBJ whole genome shotgun (WGS) entry which is preliminary data.</text>
</comment>
<keyword evidence="3" id="KW-1185">Reference proteome</keyword>
<dbReference type="AlphaFoldDB" id="A0AAN8CHC3"/>
<evidence type="ECO:0000313" key="3">
    <source>
        <dbReference type="Proteomes" id="UP001335648"/>
    </source>
</evidence>
<protein>
    <submittedName>
        <fullName evidence="2">Uncharacterized protein</fullName>
    </submittedName>
</protein>
<name>A0AAN8CHC3_9TELE</name>
<evidence type="ECO:0000256" key="1">
    <source>
        <dbReference type="SAM" id="MobiDB-lite"/>
    </source>
</evidence>
<organism evidence="2 3">
    <name type="scientific">Champsocephalus esox</name>
    <name type="common">pike icefish</name>
    <dbReference type="NCBI Taxonomy" id="159716"/>
    <lineage>
        <taxon>Eukaryota</taxon>
        <taxon>Metazoa</taxon>
        <taxon>Chordata</taxon>
        <taxon>Craniata</taxon>
        <taxon>Vertebrata</taxon>
        <taxon>Euteleostomi</taxon>
        <taxon>Actinopterygii</taxon>
        <taxon>Neopterygii</taxon>
        <taxon>Teleostei</taxon>
        <taxon>Neoteleostei</taxon>
        <taxon>Acanthomorphata</taxon>
        <taxon>Eupercaria</taxon>
        <taxon>Perciformes</taxon>
        <taxon>Notothenioidei</taxon>
        <taxon>Channichthyidae</taxon>
        <taxon>Champsocephalus</taxon>
    </lineage>
</organism>
<dbReference type="EMBL" id="JAULUE010002051">
    <property type="protein sequence ID" value="KAK5902148.1"/>
    <property type="molecule type" value="Genomic_DNA"/>
</dbReference>
<evidence type="ECO:0000313" key="2">
    <source>
        <dbReference type="EMBL" id="KAK5902148.1"/>
    </source>
</evidence>
<proteinExistence type="predicted"/>
<sequence length="134" mass="15099">MHLQPAASLRSSTEGKRSSSAKQNGTRSYDQIHQPGEPGCVPPPHRGPAGHRHVLHRLVLRLRGNINKIHQGRLQRAADLPRGFTFYGLRCAVLTTLGWHLCMKFCVTDLKEHDTFHWNEGHHSSHNLDLIGVH</sequence>
<gene>
    <name evidence="2" type="ORF">CesoFtcFv8_007435</name>
</gene>
<feature type="compositionally biased region" description="Polar residues" evidence="1">
    <location>
        <begin position="18"/>
        <end position="31"/>
    </location>
</feature>
<accession>A0AAN8CHC3</accession>
<dbReference type="Proteomes" id="UP001335648">
    <property type="component" value="Unassembled WGS sequence"/>
</dbReference>